<name>A0A6G3QWU2_9ACTN</name>
<evidence type="ECO:0000259" key="2">
    <source>
        <dbReference type="Pfam" id="PF03007"/>
    </source>
</evidence>
<dbReference type="GO" id="GO:0045017">
    <property type="term" value="P:glycerolipid biosynthetic process"/>
    <property type="evidence" value="ECO:0007669"/>
    <property type="project" value="InterPro"/>
</dbReference>
<feature type="compositionally biased region" description="Basic and acidic residues" evidence="1">
    <location>
        <begin position="129"/>
        <end position="141"/>
    </location>
</feature>
<sequence length="152" mass="16302">MTADLLAPLDLAFWNIESADHPMHLAALGVFPAGSGAAGAHAADLLASRAAAVPGLRMRIRDVWRPLTGSSLAALRRPWTGQGEPLAAALRRPLSFGGARREPDPRFDPQDHVRLHAPAPDFHAAAGRLMERPLDRSRPPWEAHVLPAQDGA</sequence>
<protein>
    <submittedName>
        <fullName evidence="3">Wax ester/triacylglycerol synthase family O-acyltransferase</fullName>
    </submittedName>
</protein>
<dbReference type="RefSeq" id="WP_343240636.1">
    <property type="nucleotide sequence ID" value="NZ_JAAGMD010000497.1"/>
</dbReference>
<gene>
    <name evidence="3" type="ORF">G3I53_16975</name>
</gene>
<feature type="non-terminal residue" evidence="3">
    <location>
        <position position="152"/>
    </location>
</feature>
<proteinExistence type="predicted"/>
<evidence type="ECO:0000313" key="3">
    <source>
        <dbReference type="EMBL" id="NEA87684.1"/>
    </source>
</evidence>
<feature type="domain" description="O-acyltransferase WSD1-like N-terminal" evidence="2">
    <location>
        <begin position="90"/>
        <end position="146"/>
    </location>
</feature>
<dbReference type="GO" id="GO:0004144">
    <property type="term" value="F:diacylglycerol O-acyltransferase activity"/>
    <property type="evidence" value="ECO:0007669"/>
    <property type="project" value="InterPro"/>
</dbReference>
<feature type="domain" description="O-acyltransferase WSD1-like N-terminal" evidence="2">
    <location>
        <begin position="6"/>
        <end position="67"/>
    </location>
</feature>
<dbReference type="InterPro" id="IPR004255">
    <property type="entry name" value="O-acyltransferase_WSD1_N"/>
</dbReference>
<keyword evidence="3" id="KW-0808">Transferase</keyword>
<dbReference type="EMBL" id="JAAGMD010000497">
    <property type="protein sequence ID" value="NEA87684.1"/>
    <property type="molecule type" value="Genomic_DNA"/>
</dbReference>
<accession>A0A6G3QWU2</accession>
<dbReference type="AlphaFoldDB" id="A0A6G3QWU2"/>
<comment type="caution">
    <text evidence="3">The sequence shown here is derived from an EMBL/GenBank/DDBJ whole genome shotgun (WGS) entry which is preliminary data.</text>
</comment>
<organism evidence="3">
    <name type="scientific">Streptomyces sp. SID14436</name>
    <dbReference type="NCBI Taxonomy" id="2706070"/>
    <lineage>
        <taxon>Bacteria</taxon>
        <taxon>Bacillati</taxon>
        <taxon>Actinomycetota</taxon>
        <taxon>Actinomycetes</taxon>
        <taxon>Kitasatosporales</taxon>
        <taxon>Streptomycetaceae</taxon>
        <taxon>Streptomyces</taxon>
    </lineage>
</organism>
<reference evidence="3" key="1">
    <citation type="submission" date="2020-01" db="EMBL/GenBank/DDBJ databases">
        <title>Insect and environment-associated Actinomycetes.</title>
        <authorList>
            <person name="Currrie C."/>
            <person name="Chevrette M."/>
            <person name="Carlson C."/>
            <person name="Stubbendieck R."/>
            <person name="Wendt-Pienkowski E."/>
        </authorList>
    </citation>
    <scope>NUCLEOTIDE SEQUENCE</scope>
    <source>
        <strain evidence="3">SID14436</strain>
    </source>
</reference>
<feature type="region of interest" description="Disordered" evidence="1">
    <location>
        <begin position="127"/>
        <end position="152"/>
    </location>
</feature>
<keyword evidence="3" id="KW-0012">Acyltransferase</keyword>
<evidence type="ECO:0000256" key="1">
    <source>
        <dbReference type="SAM" id="MobiDB-lite"/>
    </source>
</evidence>
<dbReference type="Pfam" id="PF03007">
    <property type="entry name" value="WS_DGAT_cat"/>
    <property type="match status" value="2"/>
</dbReference>